<reference evidence="1 2" key="1">
    <citation type="submission" date="2020-05" db="EMBL/GenBank/DDBJ databases">
        <title>Paenibacillus glebae, sp. nov., Paenibacillus humi sp. nov., Paenibacillus pedi sp. nov., Paenibacillus terrestris sp. nov. and Paenibacillus terricola sp. nov., isolated from a forest top soil sample.</title>
        <authorList>
            <person name="Qi S."/>
            <person name="Carlier A."/>
            <person name="Cnockaert M."/>
            <person name="Vandamme P."/>
        </authorList>
    </citation>
    <scope>NUCLEOTIDE SEQUENCE [LARGE SCALE GENOMIC DNA]</scope>
    <source>
        <strain evidence="1 2">LMG 29502</strain>
    </source>
</reference>
<dbReference type="EMBL" id="JABMKX010000019">
    <property type="protein sequence ID" value="NQX48870.1"/>
    <property type="molecule type" value="Genomic_DNA"/>
</dbReference>
<accession>A0ABX2DW02</accession>
<sequence length="324" mass="34834">MAIALALSAGCSNAANQDSAGTEGTAQPSATATVSAAVTVAPSPTATAAPAVQSVALLPEVPEYSGSGRGYELDGVNIQADYSADQTLPLGLFLPETMIRFEQDGRTAWGTADKQNYVTFLKLDPATTAAAEGEFVPGTDQRLLKYKEYAGSRVEGSRRVEAFVFTAKKDTYRAEIHIQGDQQDKLLPLFVSMLGGIEYMAKQPPITPGVFLKAPDVGSSAGNKQALQETLDCIAAWAAKDKEKFAATMYSPQLNEALQFLLDNKRVYRFNELTVVGIPIEGAKRAGFYINYTSMTSEGYITDGTYEISLLPNKQGEWKIANID</sequence>
<organism evidence="1 2">
    <name type="scientific">Paenibacillus tritici</name>
    <dbReference type="NCBI Taxonomy" id="1873425"/>
    <lineage>
        <taxon>Bacteria</taxon>
        <taxon>Bacillati</taxon>
        <taxon>Bacillota</taxon>
        <taxon>Bacilli</taxon>
        <taxon>Bacillales</taxon>
        <taxon>Paenibacillaceae</taxon>
        <taxon>Paenibacillus</taxon>
    </lineage>
</organism>
<name>A0ABX2DW02_9BACL</name>
<dbReference type="RefSeq" id="WP_173139442.1">
    <property type="nucleotide sequence ID" value="NZ_JABMKX010000019.1"/>
</dbReference>
<keyword evidence="2" id="KW-1185">Reference proteome</keyword>
<gene>
    <name evidence="1" type="ORF">HQN87_26470</name>
</gene>
<comment type="caution">
    <text evidence="1">The sequence shown here is derived from an EMBL/GenBank/DDBJ whole genome shotgun (WGS) entry which is preliminary data.</text>
</comment>
<evidence type="ECO:0000313" key="1">
    <source>
        <dbReference type="EMBL" id="NQX48870.1"/>
    </source>
</evidence>
<dbReference type="Proteomes" id="UP000711047">
    <property type="component" value="Unassembled WGS sequence"/>
</dbReference>
<protein>
    <submittedName>
        <fullName evidence="1">Uncharacterized protein</fullName>
    </submittedName>
</protein>
<proteinExistence type="predicted"/>
<evidence type="ECO:0000313" key="2">
    <source>
        <dbReference type="Proteomes" id="UP000711047"/>
    </source>
</evidence>